<feature type="domain" description="AB hydrolase-1" evidence="2">
    <location>
        <begin position="71"/>
        <end position="300"/>
    </location>
</feature>
<dbReference type="InterPro" id="IPR000073">
    <property type="entry name" value="AB_hydrolase_1"/>
</dbReference>
<feature type="signal peptide" evidence="1">
    <location>
        <begin position="1"/>
        <end position="31"/>
    </location>
</feature>
<reference evidence="3 4" key="1">
    <citation type="submission" date="2018-03" db="EMBL/GenBank/DDBJ databases">
        <title>Genomic Encyclopedia of Archaeal and Bacterial Type Strains, Phase II (KMG-II): from individual species to whole genera.</title>
        <authorList>
            <person name="Goeker M."/>
        </authorList>
    </citation>
    <scope>NUCLEOTIDE SEQUENCE [LARGE SCALE GENOMIC DNA]</scope>
    <source>
        <strain evidence="3 4">DSM 29057</strain>
    </source>
</reference>
<organism evidence="3 4">
    <name type="scientific">Dyadobacter jiangsuensis</name>
    <dbReference type="NCBI Taxonomy" id="1591085"/>
    <lineage>
        <taxon>Bacteria</taxon>
        <taxon>Pseudomonadati</taxon>
        <taxon>Bacteroidota</taxon>
        <taxon>Cytophagia</taxon>
        <taxon>Cytophagales</taxon>
        <taxon>Spirosomataceae</taxon>
        <taxon>Dyadobacter</taxon>
    </lineage>
</organism>
<evidence type="ECO:0000259" key="2">
    <source>
        <dbReference type="Pfam" id="PF00561"/>
    </source>
</evidence>
<dbReference type="RefSeq" id="WP_229210902.1">
    <property type="nucleotide sequence ID" value="NZ_PYAS01000004.1"/>
</dbReference>
<evidence type="ECO:0000313" key="3">
    <source>
        <dbReference type="EMBL" id="PSL30361.1"/>
    </source>
</evidence>
<dbReference type="PANTHER" id="PTHR43433">
    <property type="entry name" value="HYDROLASE, ALPHA/BETA FOLD FAMILY PROTEIN"/>
    <property type="match status" value="1"/>
</dbReference>
<dbReference type="PROSITE" id="PS51257">
    <property type="entry name" value="PROKAR_LIPOPROTEIN"/>
    <property type="match status" value="1"/>
</dbReference>
<dbReference type="SUPFAM" id="SSF53474">
    <property type="entry name" value="alpha/beta-Hydrolases"/>
    <property type="match status" value="1"/>
</dbReference>
<evidence type="ECO:0000256" key="1">
    <source>
        <dbReference type="SAM" id="SignalP"/>
    </source>
</evidence>
<dbReference type="AlphaFoldDB" id="A0A2P8G8Q8"/>
<accession>A0A2P8G8Q8</accession>
<sequence length="317" mass="33538">MMKINTGVSLKSVFFSALLAFGLVSCNNDEASGNEPTPVAVDYHQTAKTQFIEAGGVKYAYRMLGNQAGVPLVLLASLGSSMDDWDPAITNGLAQKHKVILFDNRGVGSSTGQVPATIAEMATDAVVFMKAMGFTKVDLMGFSMGGFITQQILLTEPALVHKAILTGTGPKGSEGLANLPNIIASTAGLTPEETFLTFGFTKSEASLKAGNASYQRIQQRKTDRDQPLSQQAGGAQLSAVLAWAKPSPNALNELKAIQQPVLFVQGKNDVPVPVINAINASQSIPNANLVVYPDAGHAAFCQYADRFVQEAVDFLGE</sequence>
<keyword evidence="4" id="KW-1185">Reference proteome</keyword>
<dbReference type="Proteomes" id="UP000241964">
    <property type="component" value="Unassembled WGS sequence"/>
</dbReference>
<dbReference type="InterPro" id="IPR029058">
    <property type="entry name" value="AB_hydrolase_fold"/>
</dbReference>
<name>A0A2P8G8Q8_9BACT</name>
<dbReference type="InterPro" id="IPR050471">
    <property type="entry name" value="AB_hydrolase"/>
</dbReference>
<evidence type="ECO:0000313" key="4">
    <source>
        <dbReference type="Proteomes" id="UP000241964"/>
    </source>
</evidence>
<feature type="chain" id="PRO_5015188071" evidence="1">
    <location>
        <begin position="32"/>
        <end position="317"/>
    </location>
</feature>
<dbReference type="Pfam" id="PF00561">
    <property type="entry name" value="Abhydrolase_1"/>
    <property type="match status" value="1"/>
</dbReference>
<comment type="caution">
    <text evidence="3">The sequence shown here is derived from an EMBL/GenBank/DDBJ whole genome shotgun (WGS) entry which is preliminary data.</text>
</comment>
<protein>
    <submittedName>
        <fullName evidence="3">Pimeloyl-ACP methyl ester carboxylesterase</fullName>
    </submittedName>
</protein>
<dbReference type="Gene3D" id="3.40.50.1820">
    <property type="entry name" value="alpha/beta hydrolase"/>
    <property type="match status" value="1"/>
</dbReference>
<keyword evidence="1" id="KW-0732">Signal</keyword>
<dbReference type="EMBL" id="PYAS01000004">
    <property type="protein sequence ID" value="PSL30361.1"/>
    <property type="molecule type" value="Genomic_DNA"/>
</dbReference>
<dbReference type="PANTHER" id="PTHR43433:SF5">
    <property type="entry name" value="AB HYDROLASE-1 DOMAIN-CONTAINING PROTEIN"/>
    <property type="match status" value="1"/>
</dbReference>
<gene>
    <name evidence="3" type="ORF">CLV60_104303</name>
</gene>
<proteinExistence type="predicted"/>